<sequence length="100" mass="11356">MGENLRPTQPLFSADNRNLNFLISDLQTSDSERWKSEDHGRIAIGRLLLQFFFRSPDAHAIIDAVLALQHGPASWTLGPNRLRLAFALHGSTRRLQLHLE</sequence>
<proteinExistence type="predicted"/>
<dbReference type="EMBL" id="JAJGCB010000010">
    <property type="protein sequence ID" value="KAJ8990713.1"/>
    <property type="molecule type" value="Genomic_DNA"/>
</dbReference>
<evidence type="ECO:0000313" key="1">
    <source>
        <dbReference type="EMBL" id="KAJ8990713.1"/>
    </source>
</evidence>
<evidence type="ECO:0000313" key="2">
    <source>
        <dbReference type="Proteomes" id="UP001161757"/>
    </source>
</evidence>
<protein>
    <submittedName>
        <fullName evidence="1">Uncharacterized protein</fullName>
    </submittedName>
</protein>
<reference evidence="1" key="1">
    <citation type="submission" date="2023-01" db="EMBL/GenBank/DDBJ databases">
        <title>Exophiala dermititidis isolated from Cystic Fibrosis Patient.</title>
        <authorList>
            <person name="Kurbessoian T."/>
            <person name="Crocker A."/>
            <person name="Murante D."/>
            <person name="Hogan D.A."/>
            <person name="Stajich J.E."/>
        </authorList>
    </citation>
    <scope>NUCLEOTIDE SEQUENCE</scope>
    <source>
        <strain evidence="1">Ex8</strain>
    </source>
</reference>
<accession>A0AAN6ET07</accession>
<gene>
    <name evidence="1" type="ORF">HRR80_005490</name>
</gene>
<name>A0AAN6ET07_EXODE</name>
<comment type="caution">
    <text evidence="1">The sequence shown here is derived from an EMBL/GenBank/DDBJ whole genome shotgun (WGS) entry which is preliminary data.</text>
</comment>
<dbReference type="AlphaFoldDB" id="A0AAN6ET07"/>
<organism evidence="1 2">
    <name type="scientific">Exophiala dermatitidis</name>
    <name type="common">Black yeast-like fungus</name>
    <name type="synonym">Wangiella dermatitidis</name>
    <dbReference type="NCBI Taxonomy" id="5970"/>
    <lineage>
        <taxon>Eukaryota</taxon>
        <taxon>Fungi</taxon>
        <taxon>Dikarya</taxon>
        <taxon>Ascomycota</taxon>
        <taxon>Pezizomycotina</taxon>
        <taxon>Eurotiomycetes</taxon>
        <taxon>Chaetothyriomycetidae</taxon>
        <taxon>Chaetothyriales</taxon>
        <taxon>Herpotrichiellaceae</taxon>
        <taxon>Exophiala</taxon>
    </lineage>
</organism>
<dbReference type="Proteomes" id="UP001161757">
    <property type="component" value="Unassembled WGS sequence"/>
</dbReference>